<protein>
    <submittedName>
        <fullName evidence="1">Uncharacterized protein</fullName>
    </submittedName>
</protein>
<accession>X8CDZ1</accession>
<dbReference type="Proteomes" id="UP000020825">
    <property type="component" value="Unassembled WGS sequence"/>
</dbReference>
<name>X8CDZ1_MYCIT</name>
<reference evidence="1 2" key="1">
    <citation type="submission" date="2013-12" db="EMBL/GenBank/DDBJ databases">
        <authorList>
            <person name="Zelazny A."/>
            <person name="Olivier K."/>
            <person name="Holland S."/>
            <person name="Lenaerts A."/>
            <person name="Ordway D."/>
            <person name="DeGroote M.A."/>
            <person name="Parker T."/>
            <person name="Sizemore C."/>
            <person name="Tallon L.J."/>
            <person name="Sadzewicz L.K."/>
            <person name="Sengamalay N."/>
            <person name="Fraser C.M."/>
            <person name="Hine E."/>
            <person name="Shefchek K.A."/>
            <person name="Das S.P."/>
            <person name="Tettelin H."/>
        </authorList>
    </citation>
    <scope>NUCLEOTIDE SEQUENCE [LARGE SCALE GENOMIC DNA]</scope>
    <source>
        <strain evidence="1 2">1956</strain>
    </source>
</reference>
<dbReference type="AlphaFoldDB" id="X8CDZ1"/>
<evidence type="ECO:0000313" key="1">
    <source>
        <dbReference type="EMBL" id="EUA53500.1"/>
    </source>
</evidence>
<dbReference type="EMBL" id="JAOG01000003">
    <property type="protein sequence ID" value="EUA53500.1"/>
    <property type="molecule type" value="Genomic_DNA"/>
</dbReference>
<organism evidence="1 2">
    <name type="scientific">Mycobacterium intracellulare 1956</name>
    <dbReference type="NCBI Taxonomy" id="1299331"/>
    <lineage>
        <taxon>Bacteria</taxon>
        <taxon>Bacillati</taxon>
        <taxon>Actinomycetota</taxon>
        <taxon>Actinomycetes</taxon>
        <taxon>Mycobacteriales</taxon>
        <taxon>Mycobacteriaceae</taxon>
        <taxon>Mycobacterium</taxon>
        <taxon>Mycobacterium avium complex (MAC)</taxon>
    </lineage>
</organism>
<gene>
    <name evidence="1" type="ORF">I550_5136</name>
</gene>
<sequence length="58" mass="6579">MTDEPSSDATAWPRTEFSNIRWPGEWELSCAAPMSRLYWIAIYPPLVGAAAQIGYEFK</sequence>
<proteinExistence type="predicted"/>
<evidence type="ECO:0000313" key="2">
    <source>
        <dbReference type="Proteomes" id="UP000020825"/>
    </source>
</evidence>
<comment type="caution">
    <text evidence="1">The sequence shown here is derived from an EMBL/GenBank/DDBJ whole genome shotgun (WGS) entry which is preliminary data.</text>
</comment>